<evidence type="ECO:0000256" key="1">
    <source>
        <dbReference type="ARBA" id="ARBA00022723"/>
    </source>
</evidence>
<dbReference type="SUPFAM" id="SSF57716">
    <property type="entry name" value="Glucocorticoid receptor-like (DNA-binding domain)"/>
    <property type="match status" value="1"/>
</dbReference>
<organism evidence="7 8">
    <name type="scientific">Engystomops pustulosus</name>
    <name type="common">Tungara frog</name>
    <name type="synonym">Physalaemus pustulosus</name>
    <dbReference type="NCBI Taxonomy" id="76066"/>
    <lineage>
        <taxon>Eukaryota</taxon>
        <taxon>Metazoa</taxon>
        <taxon>Chordata</taxon>
        <taxon>Craniata</taxon>
        <taxon>Vertebrata</taxon>
        <taxon>Euteleostomi</taxon>
        <taxon>Amphibia</taxon>
        <taxon>Batrachia</taxon>
        <taxon>Anura</taxon>
        <taxon>Neobatrachia</taxon>
        <taxon>Hyloidea</taxon>
        <taxon>Leptodactylidae</taxon>
        <taxon>Leiuperinae</taxon>
        <taxon>Engystomops</taxon>
    </lineage>
</organism>
<reference evidence="7" key="1">
    <citation type="thesis" date="2020" institute="ProQuest LLC" country="789 East Eisenhower Parkway, Ann Arbor, MI, USA">
        <title>Comparative Genomics and Chromosome Evolution.</title>
        <authorList>
            <person name="Mudd A.B."/>
        </authorList>
    </citation>
    <scope>NUCLEOTIDE SEQUENCE</scope>
    <source>
        <strain evidence="7">237g6f4</strain>
        <tissue evidence="7">Blood</tissue>
    </source>
</reference>
<dbReference type="Proteomes" id="UP000824782">
    <property type="component" value="Unassembled WGS sequence"/>
</dbReference>
<sequence>RFVCILYNHHHQLVSTNLSVGFSPQNKMPSCLVNQCVNKSGRKGQSEGVILHKFPNDTEKIKLWLLQSGQRFLDIDAMAEKIYQARKLNKYALCSSHFTTDCYTVTPNGRVLKPHAIPRLFPCVVEGESIIEETLKKDRHRSRKKRPLELTPLVEPYPGAALAFIKTEVETDFMSGTQCNVGTQTEFNLSNSEVVYRLIL</sequence>
<feature type="domain" description="THAP-type" evidence="6">
    <location>
        <begin position="28"/>
        <end position="121"/>
    </location>
</feature>
<protein>
    <recommendedName>
        <fullName evidence="6">THAP-type domain-containing protein</fullName>
    </recommendedName>
</protein>
<keyword evidence="3" id="KW-0862">Zinc</keyword>
<comment type="caution">
    <text evidence="7">The sequence shown here is derived from an EMBL/GenBank/DDBJ whole genome shotgun (WGS) entry which is preliminary data.</text>
</comment>
<dbReference type="AlphaFoldDB" id="A0AAV6YLX1"/>
<evidence type="ECO:0000313" key="8">
    <source>
        <dbReference type="Proteomes" id="UP000824782"/>
    </source>
</evidence>
<name>A0AAV6YLX1_ENGPU</name>
<keyword evidence="4 5" id="KW-0238">DNA-binding</keyword>
<feature type="non-terminal residue" evidence="7">
    <location>
        <position position="1"/>
    </location>
</feature>
<keyword evidence="2 5" id="KW-0863">Zinc-finger</keyword>
<dbReference type="PANTHER" id="PTHR28624:SF1">
    <property type="entry name" value="MITOCHONDRIAL POTASSIUM CHANNEL"/>
    <property type="match status" value="1"/>
</dbReference>
<accession>A0AAV6YLX1</accession>
<dbReference type="Pfam" id="PF05485">
    <property type="entry name" value="THAP"/>
    <property type="match status" value="1"/>
</dbReference>
<proteinExistence type="predicted"/>
<dbReference type="SMART" id="SM00692">
    <property type="entry name" value="DM3"/>
    <property type="match status" value="1"/>
</dbReference>
<evidence type="ECO:0000256" key="4">
    <source>
        <dbReference type="ARBA" id="ARBA00023125"/>
    </source>
</evidence>
<evidence type="ECO:0000256" key="5">
    <source>
        <dbReference type="PROSITE-ProRule" id="PRU00309"/>
    </source>
</evidence>
<evidence type="ECO:0000313" key="7">
    <source>
        <dbReference type="EMBL" id="KAG8538162.1"/>
    </source>
</evidence>
<keyword evidence="1" id="KW-0479">Metal-binding</keyword>
<dbReference type="InterPro" id="IPR006612">
    <property type="entry name" value="THAP_Znf"/>
</dbReference>
<dbReference type="InterPro" id="IPR037660">
    <property type="entry name" value="CCDC51"/>
</dbReference>
<dbReference type="PROSITE" id="PS50950">
    <property type="entry name" value="ZF_THAP"/>
    <property type="match status" value="1"/>
</dbReference>
<keyword evidence="8" id="KW-1185">Reference proteome</keyword>
<gene>
    <name evidence="7" type="ORF">GDO81_023177</name>
</gene>
<evidence type="ECO:0000256" key="3">
    <source>
        <dbReference type="ARBA" id="ARBA00022833"/>
    </source>
</evidence>
<dbReference type="EMBL" id="WNYA01023383">
    <property type="protein sequence ID" value="KAG8538162.1"/>
    <property type="molecule type" value="Genomic_DNA"/>
</dbReference>
<dbReference type="GO" id="GO:0008270">
    <property type="term" value="F:zinc ion binding"/>
    <property type="evidence" value="ECO:0007669"/>
    <property type="project" value="UniProtKB-KW"/>
</dbReference>
<dbReference type="SMART" id="SM00980">
    <property type="entry name" value="THAP"/>
    <property type="match status" value="1"/>
</dbReference>
<evidence type="ECO:0000256" key="2">
    <source>
        <dbReference type="ARBA" id="ARBA00022771"/>
    </source>
</evidence>
<dbReference type="PANTHER" id="PTHR28624">
    <property type="entry name" value="COILED-COIL DOMAIN-CONTAINING PROTEIN 51"/>
    <property type="match status" value="1"/>
</dbReference>
<evidence type="ECO:0000259" key="6">
    <source>
        <dbReference type="PROSITE" id="PS50950"/>
    </source>
</evidence>
<dbReference type="GO" id="GO:0003677">
    <property type="term" value="F:DNA binding"/>
    <property type="evidence" value="ECO:0007669"/>
    <property type="project" value="UniProtKB-UniRule"/>
</dbReference>